<evidence type="ECO:0000313" key="14">
    <source>
        <dbReference type="EMBL" id="ERK01489.1"/>
    </source>
</evidence>
<dbReference type="PRINTS" id="PR00696">
    <property type="entry name" value="RSOLVASERUVC"/>
</dbReference>
<dbReference type="PANTHER" id="PTHR30194">
    <property type="entry name" value="CROSSOVER JUNCTION ENDODEOXYRIBONUCLEASE RUVC"/>
    <property type="match status" value="1"/>
</dbReference>
<organism evidence="14 15">
    <name type="scientific">Treponema socranskii subsp. socranskii VPI DR56BR1116 = ATCC 35536</name>
    <dbReference type="NCBI Taxonomy" id="1125725"/>
    <lineage>
        <taxon>Bacteria</taxon>
        <taxon>Pseudomonadati</taxon>
        <taxon>Spirochaetota</taxon>
        <taxon>Spirochaetia</taxon>
        <taxon>Spirochaetales</taxon>
        <taxon>Treponemataceae</taxon>
        <taxon>Treponema</taxon>
    </lineage>
</organism>
<evidence type="ECO:0000256" key="2">
    <source>
        <dbReference type="ARBA" id="ARBA00022490"/>
    </source>
</evidence>
<keyword evidence="8 12" id="KW-0460">Magnesium</keyword>
<evidence type="ECO:0000256" key="5">
    <source>
        <dbReference type="ARBA" id="ARBA00022759"/>
    </source>
</evidence>
<keyword evidence="6 12" id="KW-0227">DNA damage</keyword>
<evidence type="ECO:0000256" key="13">
    <source>
        <dbReference type="NCBIfam" id="TIGR00228"/>
    </source>
</evidence>
<evidence type="ECO:0000256" key="11">
    <source>
        <dbReference type="ARBA" id="ARBA00023204"/>
    </source>
</evidence>
<protein>
    <recommendedName>
        <fullName evidence="12 13">Crossover junction endodeoxyribonuclease RuvC</fullName>
        <ecNumber evidence="12 13">3.1.21.10</ecNumber>
    </recommendedName>
    <alternativeName>
        <fullName evidence="12">Holliday junction nuclease RuvC</fullName>
    </alternativeName>
    <alternativeName>
        <fullName evidence="12">Holliday junction resolvase RuvC</fullName>
    </alternativeName>
</protein>
<keyword evidence="11 12" id="KW-0234">DNA repair</keyword>
<feature type="binding site" evidence="12">
    <location>
        <position position="162"/>
    </location>
    <ligand>
        <name>Mg(2+)</name>
        <dbReference type="ChEBI" id="CHEBI:18420"/>
        <label>1</label>
    </ligand>
</feature>
<feature type="binding site" evidence="12">
    <location>
        <position position="29"/>
    </location>
    <ligand>
        <name>Mg(2+)</name>
        <dbReference type="ChEBI" id="CHEBI:18420"/>
        <label>1</label>
    </ligand>
</feature>
<dbReference type="CDD" id="cd16962">
    <property type="entry name" value="RuvC"/>
    <property type="match status" value="1"/>
</dbReference>
<dbReference type="Gene3D" id="3.30.420.10">
    <property type="entry name" value="Ribonuclease H-like superfamily/Ribonuclease H"/>
    <property type="match status" value="1"/>
</dbReference>
<dbReference type="RefSeq" id="WP_021495637.1">
    <property type="nucleotide sequence ID" value="NZ_AVQI01000056.1"/>
</dbReference>
<dbReference type="InterPro" id="IPR012337">
    <property type="entry name" value="RNaseH-like_sf"/>
</dbReference>
<keyword evidence="7 12" id="KW-0378">Hydrolase</keyword>
<sequence>MHGFEPLPGTENACAKKSGKKIRRVLGIDPGLASTGFGVVDYKDGRYRMVSYGVIETAARTPHGERLLALYARLCSIIEEFSPGEAAMEKLYFARNTSSAMGVAEARGVATLCIAQHGISLGEYTPNQIKQAVTGTAAADKALVEKYVKLLLALEAEPKPDHAADALAGALTHLHYANVL</sequence>
<comment type="subunit">
    <text evidence="12">Homodimer which binds Holliday junction (HJ) DNA. The HJ becomes 2-fold symmetrical on binding to RuvC with unstacked arms; it has a different conformation from HJ DNA in complex with RuvA. In the full resolvosome a probable DNA-RuvA(4)-RuvB(12)-RuvC(2) complex forms which resolves the HJ.</text>
</comment>
<dbReference type="EMBL" id="AVQI01000056">
    <property type="protein sequence ID" value="ERK01489.1"/>
    <property type="molecule type" value="Genomic_DNA"/>
</dbReference>
<name>A0ABN0P477_TRESO</name>
<dbReference type="Proteomes" id="UP000016646">
    <property type="component" value="Unassembled WGS sequence"/>
</dbReference>
<keyword evidence="15" id="KW-1185">Reference proteome</keyword>
<dbReference type="InterPro" id="IPR002176">
    <property type="entry name" value="X-over_junc_endoDNase_RuvC"/>
</dbReference>
<feature type="active site" evidence="12">
    <location>
        <position position="162"/>
    </location>
</feature>
<dbReference type="Pfam" id="PF02075">
    <property type="entry name" value="RuvC"/>
    <property type="match status" value="1"/>
</dbReference>
<evidence type="ECO:0000256" key="12">
    <source>
        <dbReference type="HAMAP-Rule" id="MF_00034"/>
    </source>
</evidence>
<keyword evidence="4 12" id="KW-0479">Metal-binding</keyword>
<feature type="binding site" evidence="12">
    <location>
        <position position="89"/>
    </location>
    <ligand>
        <name>Mg(2+)</name>
        <dbReference type="ChEBI" id="CHEBI:18420"/>
        <label>2</label>
    </ligand>
</feature>
<feature type="active site" evidence="12">
    <location>
        <position position="89"/>
    </location>
</feature>
<comment type="caution">
    <text evidence="14">The sequence shown here is derived from an EMBL/GenBank/DDBJ whole genome shotgun (WGS) entry which is preliminary data.</text>
</comment>
<keyword evidence="9 12" id="KW-0238">DNA-binding</keyword>
<keyword evidence="3 12" id="KW-0540">Nuclease</keyword>
<gene>
    <name evidence="12 14" type="primary">ruvC</name>
    <name evidence="14" type="ORF">HMPREF0860_1451</name>
</gene>
<feature type="active site" evidence="12">
    <location>
        <position position="29"/>
    </location>
</feature>
<evidence type="ECO:0000256" key="1">
    <source>
        <dbReference type="ARBA" id="ARBA00009518"/>
    </source>
</evidence>
<dbReference type="EC" id="3.1.21.10" evidence="12 13"/>
<evidence type="ECO:0000313" key="15">
    <source>
        <dbReference type="Proteomes" id="UP000016646"/>
    </source>
</evidence>
<keyword evidence="2 12" id="KW-0963">Cytoplasm</keyword>
<proteinExistence type="inferred from homology"/>
<dbReference type="NCBIfam" id="NF000711">
    <property type="entry name" value="PRK00039.2-1"/>
    <property type="match status" value="1"/>
</dbReference>
<comment type="subcellular location">
    <subcellularLocation>
        <location evidence="12">Cytoplasm</location>
    </subcellularLocation>
</comment>
<evidence type="ECO:0000256" key="9">
    <source>
        <dbReference type="ARBA" id="ARBA00023125"/>
    </source>
</evidence>
<dbReference type="SUPFAM" id="SSF53098">
    <property type="entry name" value="Ribonuclease H-like"/>
    <property type="match status" value="1"/>
</dbReference>
<keyword evidence="10 12" id="KW-0233">DNA recombination</keyword>
<evidence type="ECO:0000256" key="8">
    <source>
        <dbReference type="ARBA" id="ARBA00022842"/>
    </source>
</evidence>
<evidence type="ECO:0000256" key="7">
    <source>
        <dbReference type="ARBA" id="ARBA00022801"/>
    </source>
</evidence>
<dbReference type="InterPro" id="IPR036397">
    <property type="entry name" value="RNaseH_sf"/>
</dbReference>
<evidence type="ECO:0000256" key="4">
    <source>
        <dbReference type="ARBA" id="ARBA00022723"/>
    </source>
</evidence>
<dbReference type="GO" id="GO:0016787">
    <property type="term" value="F:hydrolase activity"/>
    <property type="evidence" value="ECO:0007669"/>
    <property type="project" value="UniProtKB-KW"/>
</dbReference>
<comment type="catalytic activity">
    <reaction evidence="12">
        <text>Endonucleolytic cleavage at a junction such as a reciprocal single-stranded crossover between two homologous DNA duplexes (Holliday junction).</text>
        <dbReference type="EC" id="3.1.21.10"/>
    </reaction>
</comment>
<comment type="similarity">
    <text evidence="1 12">Belongs to the RuvC family.</text>
</comment>
<accession>A0ABN0P477</accession>
<keyword evidence="5 12" id="KW-0255">Endonuclease</keyword>
<dbReference type="PANTHER" id="PTHR30194:SF3">
    <property type="entry name" value="CROSSOVER JUNCTION ENDODEOXYRIBONUCLEASE RUVC"/>
    <property type="match status" value="1"/>
</dbReference>
<evidence type="ECO:0000256" key="6">
    <source>
        <dbReference type="ARBA" id="ARBA00022763"/>
    </source>
</evidence>
<evidence type="ECO:0000256" key="10">
    <source>
        <dbReference type="ARBA" id="ARBA00023172"/>
    </source>
</evidence>
<evidence type="ECO:0000256" key="3">
    <source>
        <dbReference type="ARBA" id="ARBA00022722"/>
    </source>
</evidence>
<comment type="function">
    <text evidence="12">The RuvA-RuvB-RuvC complex processes Holliday junction (HJ) DNA during genetic recombination and DNA repair. Endonuclease that resolves HJ intermediates. Cleaves cruciform DNA by making single-stranded nicks across the HJ at symmetrical positions within the homologous arms, yielding a 5'-phosphate and a 3'-hydroxyl group; requires a central core of homology in the junction. The consensus cleavage sequence is 5'-(A/T)TT(C/G)-3'. Cleavage occurs on the 3'-side of the TT dinucleotide at the point of strand exchange. HJ branch migration catalyzed by RuvA-RuvB allows RuvC to scan DNA until it finds its consensus sequence, where it cleaves and resolves the cruciform DNA.</text>
</comment>
<reference evidence="14 15" key="1">
    <citation type="submission" date="2013-08" db="EMBL/GenBank/DDBJ databases">
        <authorList>
            <person name="Durkin A.S."/>
            <person name="Haft D.R."/>
            <person name="McCorrison J."/>
            <person name="Torralba M."/>
            <person name="Gillis M."/>
            <person name="Haft D.H."/>
            <person name="Methe B."/>
            <person name="Sutton G."/>
            <person name="Nelson K.E."/>
        </authorList>
    </citation>
    <scope>NUCLEOTIDE SEQUENCE [LARGE SCALE GENOMIC DNA]</scope>
    <source>
        <strain evidence="14 15">ATCC 35536</strain>
    </source>
</reference>
<dbReference type="HAMAP" id="MF_00034">
    <property type="entry name" value="RuvC"/>
    <property type="match status" value="1"/>
</dbReference>
<dbReference type="NCBIfam" id="TIGR00228">
    <property type="entry name" value="ruvC"/>
    <property type="match status" value="1"/>
</dbReference>
<comment type="cofactor">
    <cofactor evidence="12">
        <name>Mg(2+)</name>
        <dbReference type="ChEBI" id="CHEBI:18420"/>
    </cofactor>
    <text evidence="12">Binds 2 Mg(2+) ion per subunit.</text>
</comment>